<evidence type="ECO:0000313" key="2">
    <source>
        <dbReference type="EMBL" id="ODP37388.1"/>
    </source>
</evidence>
<keyword evidence="1" id="KW-0732">Signal</keyword>
<dbReference type="RefSeq" id="WP_069320837.1">
    <property type="nucleotide sequence ID" value="NZ_MDDS01000031.1"/>
</dbReference>
<feature type="chain" id="PRO_5009132035" evidence="1">
    <location>
        <begin position="20"/>
        <end position="89"/>
    </location>
</feature>
<keyword evidence="3" id="KW-1185">Reference proteome</keyword>
<dbReference type="STRING" id="1888892.BFL28_18100"/>
<dbReference type="Proteomes" id="UP000094487">
    <property type="component" value="Unassembled WGS sequence"/>
</dbReference>
<organism evidence="2 3">
    <name type="scientific">Sphingomonas turrisvirgatae</name>
    <dbReference type="NCBI Taxonomy" id="1888892"/>
    <lineage>
        <taxon>Bacteria</taxon>
        <taxon>Pseudomonadati</taxon>
        <taxon>Pseudomonadota</taxon>
        <taxon>Alphaproteobacteria</taxon>
        <taxon>Sphingomonadales</taxon>
        <taxon>Sphingomonadaceae</taxon>
        <taxon>Sphingomonas</taxon>
    </lineage>
</organism>
<protein>
    <submittedName>
        <fullName evidence="2">Uncharacterized protein</fullName>
    </submittedName>
</protein>
<dbReference type="EMBL" id="MDDS01000031">
    <property type="protein sequence ID" value="ODP37388.1"/>
    <property type="molecule type" value="Genomic_DNA"/>
</dbReference>
<comment type="caution">
    <text evidence="2">The sequence shown here is derived from an EMBL/GenBank/DDBJ whole genome shotgun (WGS) entry which is preliminary data.</text>
</comment>
<name>A0A1E3LUF7_9SPHN</name>
<sequence length="89" mass="9198">MQLLLFLSALLAGLTGAFSGDRAVRVGGQQGEAAISRVAEMVAETAVACVEARPATLAIATVPERARAFAVHAAPLALPARLTTGRWLE</sequence>
<feature type="signal peptide" evidence="1">
    <location>
        <begin position="1"/>
        <end position="19"/>
    </location>
</feature>
<dbReference type="AlphaFoldDB" id="A0A1E3LUF7"/>
<gene>
    <name evidence="2" type="ORF">BFL28_18100</name>
</gene>
<accession>A0A1E3LUF7</accession>
<reference evidence="2 3" key="1">
    <citation type="submission" date="2016-08" db="EMBL/GenBank/DDBJ databases">
        <title>Draft genome of the agarase producing Sphingomonas sp. MCT13.</title>
        <authorList>
            <person name="D'Andrea M.M."/>
            <person name="Rossolini G.M."/>
            <person name="Thaller M.C."/>
        </authorList>
    </citation>
    <scope>NUCLEOTIDE SEQUENCE [LARGE SCALE GENOMIC DNA]</scope>
    <source>
        <strain evidence="2 3">MCT13</strain>
    </source>
</reference>
<proteinExistence type="predicted"/>
<evidence type="ECO:0000313" key="3">
    <source>
        <dbReference type="Proteomes" id="UP000094487"/>
    </source>
</evidence>
<evidence type="ECO:0000256" key="1">
    <source>
        <dbReference type="SAM" id="SignalP"/>
    </source>
</evidence>